<evidence type="ECO:0000313" key="2">
    <source>
        <dbReference type="Proteomes" id="UP000007437"/>
    </source>
</evidence>
<organism evidence="1 2">
    <name type="scientific">Mycetohabitans rhizoxinica (strain DSM 19002 / CIP 109453 / HKI 454)</name>
    <name type="common">Paraburkholderia rhizoxinica</name>
    <dbReference type="NCBI Taxonomy" id="882378"/>
    <lineage>
        <taxon>Bacteria</taxon>
        <taxon>Pseudomonadati</taxon>
        <taxon>Pseudomonadota</taxon>
        <taxon>Betaproteobacteria</taxon>
        <taxon>Burkholderiales</taxon>
        <taxon>Burkholderiaceae</taxon>
        <taxon>Mycetohabitans</taxon>
    </lineage>
</organism>
<dbReference type="EMBL" id="FR687359">
    <property type="protein sequence ID" value="CBW74338.1"/>
    <property type="molecule type" value="Genomic_DNA"/>
</dbReference>
<proteinExistence type="predicted"/>
<sequence length="37" mass="3847">MPSSSDGGQAINAQDVKPLTVRQNYLGADQDSIIDAA</sequence>
<dbReference type="HOGENOM" id="CLU_3341435_0_0_4"/>
<dbReference type="STRING" id="882378.RBRH_04020"/>
<dbReference type="KEGG" id="brh:RBRH_04020"/>
<name>E5AP06_MYCRK</name>
<reference evidence="1 2" key="1">
    <citation type="journal article" date="2011" name="J. Bacteriol.">
        <title>Complete genome sequence of Burkholderia rhizoxinica, an endosymbiont of Rhizopus microsporus.</title>
        <authorList>
            <person name="Lackner G."/>
            <person name="Moebius N."/>
            <person name="Partida-Martinez L."/>
            <person name="Hertweck C."/>
        </authorList>
    </citation>
    <scope>NUCLEOTIDE SEQUENCE [LARGE SCALE GENOMIC DNA]</scope>
    <source>
        <strain evidence="2">DSM 19002 / CIP 109453 / HKI 454</strain>
    </source>
</reference>
<evidence type="ECO:0000313" key="1">
    <source>
        <dbReference type="EMBL" id="CBW74338.1"/>
    </source>
</evidence>
<protein>
    <submittedName>
        <fullName evidence="1">Uncharacterized protein</fullName>
    </submittedName>
</protein>
<accession>E5AP06</accession>
<dbReference type="AlphaFoldDB" id="E5AP06"/>
<gene>
    <name evidence="1" type="ordered locus">RBRH_04020</name>
</gene>
<dbReference type="Proteomes" id="UP000007437">
    <property type="component" value="Chromosome"/>
</dbReference>